<reference evidence="2" key="1">
    <citation type="submission" date="2014-05" db="EMBL/GenBank/DDBJ databases">
        <authorList>
            <person name="Chronopoulou M."/>
        </authorList>
    </citation>
    <scope>NUCLEOTIDE SEQUENCE</scope>
    <source>
        <tissue evidence="2">Whole organism</tissue>
    </source>
</reference>
<evidence type="ECO:0000256" key="1">
    <source>
        <dbReference type="SAM" id="Phobius"/>
    </source>
</evidence>
<sequence>MSSTNIDVNEMLVELYRMKIDVRKISYFGGAAIVNSWLLYFMTFYKKLL</sequence>
<proteinExistence type="predicted"/>
<feature type="transmembrane region" description="Helical" evidence="1">
    <location>
        <begin position="25"/>
        <end position="45"/>
    </location>
</feature>
<evidence type="ECO:0000313" key="2">
    <source>
        <dbReference type="EMBL" id="CDW38582.1"/>
    </source>
</evidence>
<accession>A0A0K2UKY6</accession>
<protein>
    <submittedName>
        <fullName evidence="2">Uncharacterized protein</fullName>
    </submittedName>
</protein>
<keyword evidence="1" id="KW-0812">Transmembrane</keyword>
<dbReference type="EMBL" id="HACA01021221">
    <property type="protein sequence ID" value="CDW38582.1"/>
    <property type="molecule type" value="Transcribed_RNA"/>
</dbReference>
<dbReference type="AlphaFoldDB" id="A0A0K2UKY6"/>
<organism evidence="2">
    <name type="scientific">Lepeophtheirus salmonis</name>
    <name type="common">Salmon louse</name>
    <name type="synonym">Caligus salmonis</name>
    <dbReference type="NCBI Taxonomy" id="72036"/>
    <lineage>
        <taxon>Eukaryota</taxon>
        <taxon>Metazoa</taxon>
        <taxon>Ecdysozoa</taxon>
        <taxon>Arthropoda</taxon>
        <taxon>Crustacea</taxon>
        <taxon>Multicrustacea</taxon>
        <taxon>Hexanauplia</taxon>
        <taxon>Copepoda</taxon>
        <taxon>Siphonostomatoida</taxon>
        <taxon>Caligidae</taxon>
        <taxon>Lepeophtheirus</taxon>
    </lineage>
</organism>
<name>A0A0K2UKY6_LEPSM</name>
<keyword evidence="1" id="KW-1133">Transmembrane helix</keyword>
<keyword evidence="1" id="KW-0472">Membrane</keyword>